<evidence type="ECO:0000256" key="1">
    <source>
        <dbReference type="ARBA" id="ARBA00022801"/>
    </source>
</evidence>
<dbReference type="InterPro" id="IPR051540">
    <property type="entry name" value="S-2-haloacid_dehalogenase"/>
</dbReference>
<dbReference type="EMBL" id="JAEHFQ010000006">
    <property type="protein sequence ID" value="MBM0634181.1"/>
    <property type="molecule type" value="Genomic_DNA"/>
</dbReference>
<proteinExistence type="predicted"/>
<accession>A0A074LAW8</accession>
<organism evidence="2 4">
    <name type="scientific">Paenibacillus polymyxa</name>
    <name type="common">Bacillus polymyxa</name>
    <dbReference type="NCBI Taxonomy" id="1406"/>
    <lineage>
        <taxon>Bacteria</taxon>
        <taxon>Bacillati</taxon>
        <taxon>Bacillota</taxon>
        <taxon>Bacilli</taxon>
        <taxon>Bacillales</taxon>
        <taxon>Paenibacillaceae</taxon>
        <taxon>Paenibacillus</taxon>
    </lineage>
</organism>
<dbReference type="Gene3D" id="1.10.150.240">
    <property type="entry name" value="Putative phosphatase, domain 2"/>
    <property type="match status" value="1"/>
</dbReference>
<reference evidence="3" key="2">
    <citation type="submission" date="2022-11" db="EMBL/GenBank/DDBJ databases">
        <authorList>
            <person name="Vasilchenko N.G."/>
            <person name="Prazdnova E.V."/>
            <person name="Gorovtsov A.V."/>
            <person name="Chistyakov V.A."/>
            <person name="Pak M.L."/>
        </authorList>
    </citation>
    <scope>NUCLEOTIDE SEQUENCE</scope>
    <source>
        <strain evidence="3">R 4.5</strain>
    </source>
</reference>
<dbReference type="InterPro" id="IPR023198">
    <property type="entry name" value="PGP-like_dom2"/>
</dbReference>
<protein>
    <submittedName>
        <fullName evidence="2">HAD family hydrolase</fullName>
    </submittedName>
</protein>
<dbReference type="RefSeq" id="WP_029517450.1">
    <property type="nucleotide sequence ID" value="NZ_ALJV01000153.1"/>
</dbReference>
<dbReference type="SUPFAM" id="SSF56784">
    <property type="entry name" value="HAD-like"/>
    <property type="match status" value="1"/>
</dbReference>
<dbReference type="AlphaFoldDB" id="A0A074LAW8"/>
<dbReference type="SFLD" id="SFLDG01129">
    <property type="entry name" value="C1.5:_HAD__Beta-PGM__Phosphata"/>
    <property type="match status" value="1"/>
</dbReference>
<evidence type="ECO:0000313" key="4">
    <source>
        <dbReference type="Proteomes" id="UP000650605"/>
    </source>
</evidence>
<dbReference type="Proteomes" id="UP000650605">
    <property type="component" value="Unassembled WGS sequence"/>
</dbReference>
<dbReference type="Proteomes" id="UP001055784">
    <property type="component" value="Chromosome"/>
</dbReference>
<gene>
    <name evidence="2" type="ORF">JDW19_13770</name>
    <name evidence="3" type="ORF">MF626_001155</name>
</gene>
<evidence type="ECO:0000313" key="2">
    <source>
        <dbReference type="EMBL" id="MBM0634181.1"/>
    </source>
</evidence>
<evidence type="ECO:0000313" key="3">
    <source>
        <dbReference type="EMBL" id="URJ51717.1"/>
    </source>
</evidence>
<dbReference type="Gene3D" id="3.40.50.1000">
    <property type="entry name" value="HAD superfamily/HAD-like"/>
    <property type="match status" value="1"/>
</dbReference>
<sequence length="254" mass="29936">MSYPKQHILFDLDDTLVHCNKYFDLILNHFFDLLQEWFATHNLTKNTIREKQIEIDVAGVHQVGFASEHFPQSLIDTYQFFSEQFGRRLDSREEQELRSLGRSVYEQEIEPYPGMVETLNSLQKAGHSLHLYTGGEQIIQERKIEQMKLATYFDDRIYIRQHKNVEALEEIIQMNRLDRSITWMIGNSLRTDVSPALAAGIHAVYLKQPKEWIYNMVELQKNVNSVMYTIQKLTEVPRVIHESIQLHQQKRTLG</sequence>
<dbReference type="GO" id="GO:0016787">
    <property type="term" value="F:hydrolase activity"/>
    <property type="evidence" value="ECO:0007669"/>
    <property type="project" value="UniProtKB-KW"/>
</dbReference>
<dbReference type="InterPro" id="IPR023214">
    <property type="entry name" value="HAD_sf"/>
</dbReference>
<dbReference type="Pfam" id="PF00702">
    <property type="entry name" value="Hydrolase"/>
    <property type="match status" value="1"/>
</dbReference>
<dbReference type="PANTHER" id="PTHR43316:SF8">
    <property type="entry name" value="HAD FAMILY HYDROLASE"/>
    <property type="match status" value="1"/>
</dbReference>
<dbReference type="EMBL" id="CP097770">
    <property type="protein sequence ID" value="URJ51717.1"/>
    <property type="molecule type" value="Genomic_DNA"/>
</dbReference>
<reference evidence="2" key="1">
    <citation type="submission" date="2020-12" db="EMBL/GenBank/DDBJ databases">
        <title>Paenibacillus polymyxa LMG 27872: a double-edged sword.</title>
        <authorList>
            <person name="Langendries S."/>
            <person name="Garcia Mendez S."/>
            <person name="Beirinckx S."/>
            <person name="Viaene T."/>
            <person name="Baeyen S."/>
            <person name="Goeminne G."/>
            <person name="Willems A."/>
            <person name="Debode J."/>
            <person name="Goormachtig S."/>
        </authorList>
    </citation>
    <scope>NUCLEOTIDE SEQUENCE</scope>
    <source>
        <strain evidence="2">LMG 27872</strain>
    </source>
</reference>
<dbReference type="SFLD" id="SFLDS00003">
    <property type="entry name" value="Haloacid_Dehalogenase"/>
    <property type="match status" value="1"/>
</dbReference>
<dbReference type="InterPro" id="IPR036412">
    <property type="entry name" value="HAD-like_sf"/>
</dbReference>
<name>A0A074LAW8_PAEPO</name>
<dbReference type="PANTHER" id="PTHR43316">
    <property type="entry name" value="HYDROLASE, HALOACID DELAHOGENASE-RELATED"/>
    <property type="match status" value="1"/>
</dbReference>
<keyword evidence="1 2" id="KW-0378">Hydrolase</keyword>